<dbReference type="InterPro" id="IPR033116">
    <property type="entry name" value="TRYPSIN_SER"/>
</dbReference>
<evidence type="ECO:0000256" key="8">
    <source>
        <dbReference type="ARBA" id="ARBA00023145"/>
    </source>
</evidence>
<comment type="catalytic activity">
    <reaction evidence="10">
        <text>Preferential cleavage: Arg-|-Xaa, Lys-|-Xaa.</text>
        <dbReference type="EC" id="3.4.21.4"/>
    </reaction>
</comment>
<organism evidence="13 14">
    <name type="scientific">Drosophila gunungcola</name>
    <name type="common">fruit fly</name>
    <dbReference type="NCBI Taxonomy" id="103775"/>
    <lineage>
        <taxon>Eukaryota</taxon>
        <taxon>Metazoa</taxon>
        <taxon>Ecdysozoa</taxon>
        <taxon>Arthropoda</taxon>
        <taxon>Hexapoda</taxon>
        <taxon>Insecta</taxon>
        <taxon>Pterygota</taxon>
        <taxon>Neoptera</taxon>
        <taxon>Endopterygota</taxon>
        <taxon>Diptera</taxon>
        <taxon>Brachycera</taxon>
        <taxon>Muscomorpha</taxon>
        <taxon>Ephydroidea</taxon>
        <taxon>Drosophilidae</taxon>
        <taxon>Drosophila</taxon>
        <taxon>Sophophora</taxon>
    </lineage>
</organism>
<dbReference type="GO" id="GO:0006508">
    <property type="term" value="P:proteolysis"/>
    <property type="evidence" value="ECO:0007669"/>
    <property type="project" value="UniProtKB-KW"/>
</dbReference>
<dbReference type="FunFam" id="2.40.10.10:FF:000077">
    <property type="entry name" value="Predicted protein"/>
    <property type="match status" value="1"/>
</dbReference>
<dbReference type="InterPro" id="IPR018114">
    <property type="entry name" value="TRYPSIN_HIS"/>
</dbReference>
<dbReference type="PROSITE" id="PS50240">
    <property type="entry name" value="TRYPSIN_DOM"/>
    <property type="match status" value="1"/>
</dbReference>
<dbReference type="Pfam" id="PF00089">
    <property type="entry name" value="Trypsin"/>
    <property type="match status" value="1"/>
</dbReference>
<evidence type="ECO:0000256" key="9">
    <source>
        <dbReference type="ARBA" id="ARBA00023157"/>
    </source>
</evidence>
<dbReference type="EMBL" id="JAMKOV010000002">
    <property type="protein sequence ID" value="KAI8043394.1"/>
    <property type="molecule type" value="Genomic_DNA"/>
</dbReference>
<feature type="non-terminal residue" evidence="13">
    <location>
        <position position="1"/>
    </location>
</feature>
<proteinExistence type="inferred from homology"/>
<dbReference type="InterPro" id="IPR043504">
    <property type="entry name" value="Peptidase_S1_PA_chymotrypsin"/>
</dbReference>
<comment type="similarity">
    <text evidence="2">Belongs to the peptidase S1 family.</text>
</comment>
<name>A0A9P9YVD9_9MUSC</name>
<evidence type="ECO:0000259" key="12">
    <source>
        <dbReference type="PROSITE" id="PS50240"/>
    </source>
</evidence>
<evidence type="ECO:0000256" key="1">
    <source>
        <dbReference type="ARBA" id="ARBA00004239"/>
    </source>
</evidence>
<gene>
    <name evidence="13" type="ORF">M5D96_004726</name>
</gene>
<keyword evidence="6 11" id="KW-0378">Hydrolase</keyword>
<protein>
    <recommendedName>
        <fullName evidence="12">Peptidase S1 domain-containing protein</fullName>
    </recommendedName>
</protein>
<dbReference type="InterPro" id="IPR001254">
    <property type="entry name" value="Trypsin_dom"/>
</dbReference>
<dbReference type="CDD" id="cd00190">
    <property type="entry name" value="Tryp_SPc"/>
    <property type="match status" value="1"/>
</dbReference>
<dbReference type="AlphaFoldDB" id="A0A9P9YVD9"/>
<evidence type="ECO:0000256" key="6">
    <source>
        <dbReference type="ARBA" id="ARBA00022801"/>
    </source>
</evidence>
<evidence type="ECO:0000256" key="2">
    <source>
        <dbReference type="ARBA" id="ARBA00007664"/>
    </source>
</evidence>
<keyword evidence="8" id="KW-0865">Zymogen</keyword>
<dbReference type="PRINTS" id="PR00722">
    <property type="entry name" value="CHYMOTRYPSIN"/>
</dbReference>
<dbReference type="PROSITE" id="PS00134">
    <property type="entry name" value="TRYPSIN_HIS"/>
    <property type="match status" value="1"/>
</dbReference>
<dbReference type="PROSITE" id="PS00135">
    <property type="entry name" value="TRYPSIN_SER"/>
    <property type="match status" value="1"/>
</dbReference>
<dbReference type="InterPro" id="IPR050430">
    <property type="entry name" value="Peptidase_S1"/>
</dbReference>
<keyword evidence="3" id="KW-0964">Secreted</keyword>
<evidence type="ECO:0000256" key="7">
    <source>
        <dbReference type="ARBA" id="ARBA00022825"/>
    </source>
</evidence>
<accession>A0A9P9YVD9</accession>
<evidence type="ECO:0000256" key="5">
    <source>
        <dbReference type="ARBA" id="ARBA00022729"/>
    </source>
</evidence>
<keyword evidence="4 11" id="KW-0645">Protease</keyword>
<sequence length="281" mass="30033">MPANCFKSSVIDINNFSEQEEHETGFESREMPTPVLFVELNRLFSLECVWDADLCGHPDMDFPFGRIVNGESSDIESHPYQVSIQTTKGSHFCGGSLINSDTILTAAHCMQSYAAEELQVRLGSTSRSSGGEVVSSHEGYNSKLMVNDVAIMKLSTPVRQTNKIRAVELADTEPVSGTSAVVTGWGTTCFLFCSSPDSLLEVVDCASDTYSYGSESILPTMVCASGEKKDACQGDSGGPLVANGKQVGVVSWGSGCAWTGYPGVYADVAALKSWIEETSAS</sequence>
<dbReference type="GO" id="GO:0004252">
    <property type="term" value="F:serine-type endopeptidase activity"/>
    <property type="evidence" value="ECO:0007669"/>
    <property type="project" value="UniProtKB-EC"/>
</dbReference>
<dbReference type="GO" id="GO:0005576">
    <property type="term" value="C:extracellular region"/>
    <property type="evidence" value="ECO:0007669"/>
    <property type="project" value="UniProtKB-SubCell"/>
</dbReference>
<reference evidence="13" key="1">
    <citation type="journal article" date="2023" name="Genome Biol. Evol.">
        <title>Long-read-based Genome Assembly of Drosophila gunungcola Reveals Fewer Chemosensory Genes in Flower-breeding Species.</title>
        <authorList>
            <person name="Negi A."/>
            <person name="Liao B.Y."/>
            <person name="Yeh S.D."/>
        </authorList>
    </citation>
    <scope>NUCLEOTIDE SEQUENCE</scope>
    <source>
        <strain evidence="13">Sukarami</strain>
    </source>
</reference>
<keyword evidence="7 11" id="KW-0720">Serine protease</keyword>
<evidence type="ECO:0000256" key="4">
    <source>
        <dbReference type="ARBA" id="ARBA00022670"/>
    </source>
</evidence>
<evidence type="ECO:0000256" key="11">
    <source>
        <dbReference type="RuleBase" id="RU363034"/>
    </source>
</evidence>
<evidence type="ECO:0000256" key="3">
    <source>
        <dbReference type="ARBA" id="ARBA00022525"/>
    </source>
</evidence>
<dbReference type="PANTHER" id="PTHR24276">
    <property type="entry name" value="POLYSERASE-RELATED"/>
    <property type="match status" value="1"/>
</dbReference>
<dbReference type="InterPro" id="IPR001314">
    <property type="entry name" value="Peptidase_S1A"/>
</dbReference>
<dbReference type="PANTHER" id="PTHR24276:SF94">
    <property type="entry name" value="AT20289P-RELATED"/>
    <property type="match status" value="1"/>
</dbReference>
<evidence type="ECO:0000256" key="10">
    <source>
        <dbReference type="ARBA" id="ARBA00036320"/>
    </source>
</evidence>
<evidence type="ECO:0000313" key="13">
    <source>
        <dbReference type="EMBL" id="KAI8043394.1"/>
    </source>
</evidence>
<keyword evidence="5" id="KW-0732">Signal</keyword>
<keyword evidence="9" id="KW-1015">Disulfide bond</keyword>
<comment type="subcellular location">
    <subcellularLocation>
        <location evidence="1">Secreted</location>
        <location evidence="1">Extracellular space</location>
    </subcellularLocation>
</comment>
<dbReference type="InterPro" id="IPR009003">
    <property type="entry name" value="Peptidase_S1_PA"/>
</dbReference>
<feature type="domain" description="Peptidase S1" evidence="12">
    <location>
        <begin position="67"/>
        <end position="280"/>
    </location>
</feature>
<evidence type="ECO:0000313" key="14">
    <source>
        <dbReference type="Proteomes" id="UP001059596"/>
    </source>
</evidence>
<comment type="caution">
    <text evidence="13">The sequence shown here is derived from an EMBL/GenBank/DDBJ whole genome shotgun (WGS) entry which is preliminary data.</text>
</comment>
<dbReference type="Proteomes" id="UP001059596">
    <property type="component" value="Unassembled WGS sequence"/>
</dbReference>
<dbReference type="SUPFAM" id="SSF50494">
    <property type="entry name" value="Trypsin-like serine proteases"/>
    <property type="match status" value="1"/>
</dbReference>
<keyword evidence="14" id="KW-1185">Reference proteome</keyword>
<dbReference type="SMART" id="SM00020">
    <property type="entry name" value="Tryp_SPc"/>
    <property type="match status" value="1"/>
</dbReference>
<dbReference type="Gene3D" id="2.40.10.10">
    <property type="entry name" value="Trypsin-like serine proteases"/>
    <property type="match status" value="3"/>
</dbReference>